<comment type="caution">
    <text evidence="1">The sequence shown here is derived from an EMBL/GenBank/DDBJ whole genome shotgun (WGS) entry which is preliminary data.</text>
</comment>
<proteinExistence type="predicted"/>
<sequence length="65" mass="6880">MAEVRNSNAQPALIFNMKGSVARILNAKNEKGSSISARALKMAGVERFELPTRGFGIGGFAALIT</sequence>
<keyword evidence="2" id="KW-1185">Reference proteome</keyword>
<evidence type="ECO:0000313" key="1">
    <source>
        <dbReference type="EMBL" id="OZS45475.1"/>
    </source>
</evidence>
<dbReference type="EMBL" id="NOIF01000009">
    <property type="protein sequence ID" value="OZS45475.1"/>
    <property type="molecule type" value="Genomic_DNA"/>
</dbReference>
<organism evidence="1 2">
    <name type="scientific">Photobacterium sanguinicancri</name>
    <dbReference type="NCBI Taxonomy" id="875932"/>
    <lineage>
        <taxon>Bacteria</taxon>
        <taxon>Pseudomonadati</taxon>
        <taxon>Pseudomonadota</taxon>
        <taxon>Gammaproteobacteria</taxon>
        <taxon>Vibrionales</taxon>
        <taxon>Vibrionaceae</taxon>
        <taxon>Photobacterium</taxon>
    </lineage>
</organism>
<reference evidence="1 2" key="1">
    <citation type="journal article" date="2016" name="Antonie Van Leeuwenhoek">
        <title>Photobacterium sanguinicancri sp. nov. isolated from marine animals.</title>
        <authorList>
            <person name="Gomez-Gil B."/>
            <person name="Roque A."/>
            <person name="Rotllant G."/>
            <person name="Romalde J.L."/>
            <person name="Doce A."/>
            <person name="Eggermont M."/>
            <person name="Defoirdt T."/>
        </authorList>
    </citation>
    <scope>NUCLEOTIDE SEQUENCE [LARGE SCALE GENOMIC DNA]</scope>
    <source>
        <strain evidence="1 2">CAIM 1827</strain>
    </source>
</reference>
<name>A0ABX4G714_9GAMM</name>
<protein>
    <submittedName>
        <fullName evidence="1">Uncharacterized protein</fullName>
    </submittedName>
</protein>
<accession>A0ABX4G714</accession>
<evidence type="ECO:0000313" key="2">
    <source>
        <dbReference type="Proteomes" id="UP000215999"/>
    </source>
</evidence>
<dbReference type="Proteomes" id="UP000215999">
    <property type="component" value="Unassembled WGS sequence"/>
</dbReference>
<gene>
    <name evidence="1" type="ORF">ASV53_03030</name>
</gene>